<dbReference type="Proteomes" id="UP000008637">
    <property type="component" value="Chromosome"/>
</dbReference>
<evidence type="ECO:0000313" key="1">
    <source>
        <dbReference type="EMBL" id="CBY92785.1"/>
    </source>
</evidence>
<gene>
    <name evidence="1" type="ordered locus">HF1_07770</name>
</gene>
<accession>E8ZI14</accession>
<name>E8ZI14_MYCHL</name>
<dbReference type="EMBL" id="FR773153">
    <property type="protein sequence ID" value="CBY92785.1"/>
    <property type="molecule type" value="Genomic_DNA"/>
</dbReference>
<reference evidence="1 2" key="1">
    <citation type="journal article" date="2011" name="J. Bacteriol.">
        <title>Complete genome sequence of Mycoplasma haemofelis, a hemotropic mycoplasma.</title>
        <authorList>
            <person name="Barker E.N."/>
            <person name="Helps C.R."/>
            <person name="Peters I.R."/>
            <person name="Darby A.C."/>
            <person name="Radford A.D."/>
            <person name="Tasker S."/>
        </authorList>
    </citation>
    <scope>NUCLEOTIDE SEQUENCE [LARGE SCALE GENOMIC DNA]</scope>
    <source>
        <strain evidence="1 2">Langford 1</strain>
    </source>
</reference>
<protein>
    <submittedName>
        <fullName evidence="1">Uncharacterized protein</fullName>
    </submittedName>
</protein>
<organism evidence="1 2">
    <name type="scientific">Mycoplasma haemofelis (strain Langford 1)</name>
    <name type="common">Haemobartonella felis</name>
    <dbReference type="NCBI Taxonomy" id="941640"/>
    <lineage>
        <taxon>Bacteria</taxon>
        <taxon>Bacillati</taxon>
        <taxon>Mycoplasmatota</taxon>
        <taxon>Mollicutes</taxon>
        <taxon>Mycoplasmataceae</taxon>
        <taxon>Mycoplasma</taxon>
    </lineage>
</organism>
<dbReference type="KEGG" id="mha:HF1_07770"/>
<sequence>MEYWKIGAATLGTGGAATGGYLAYPHIFPENKRTILDELKSKDKLPISGNDSQWTLKKDLYNKGSHDFKITIKGSEKTTITVEELKGWCSDSLKETYSGKGTSTLSKVEKWCLKPNIKEALSKESKGLIPFDGDTVNNQWSTKISSGNGKVKSELIDKWGLTPTTTNGNTVSAETLRDGCRQKIEGEYISETDENYTLSKSWCLSS</sequence>
<evidence type="ECO:0000313" key="2">
    <source>
        <dbReference type="Proteomes" id="UP000008637"/>
    </source>
</evidence>
<dbReference type="OrthoDB" id="9822141at2"/>
<dbReference type="AlphaFoldDB" id="E8ZI14"/>
<keyword evidence="2" id="KW-1185">Reference proteome</keyword>
<proteinExistence type="predicted"/>
<dbReference type="HOGENOM" id="CLU_098620_2_0_14"/>